<reference evidence="2" key="2">
    <citation type="journal article" date="2023" name="IMA Fungus">
        <title>Comparative genomic study of the Penicillium genus elucidates a diverse pangenome and 15 lateral gene transfer events.</title>
        <authorList>
            <person name="Petersen C."/>
            <person name="Sorensen T."/>
            <person name="Nielsen M.R."/>
            <person name="Sondergaard T.E."/>
            <person name="Sorensen J.L."/>
            <person name="Fitzpatrick D.A."/>
            <person name="Frisvad J.C."/>
            <person name="Nielsen K.L."/>
        </authorList>
    </citation>
    <scope>NUCLEOTIDE SEQUENCE</scope>
    <source>
        <strain evidence="2">IBT 34128</strain>
    </source>
</reference>
<keyword evidence="3" id="KW-1185">Reference proteome</keyword>
<dbReference type="InterPro" id="IPR051678">
    <property type="entry name" value="AGP_Transferase"/>
</dbReference>
<dbReference type="InterPro" id="IPR002575">
    <property type="entry name" value="Aminoglycoside_PTrfase"/>
</dbReference>
<dbReference type="Pfam" id="PF01636">
    <property type="entry name" value="APH"/>
    <property type="match status" value="1"/>
</dbReference>
<accession>A0A9W9F9X5</accession>
<name>A0A9W9F9X5_9EURO</name>
<evidence type="ECO:0000313" key="2">
    <source>
        <dbReference type="EMBL" id="KAJ5096308.1"/>
    </source>
</evidence>
<organism evidence="2 3">
    <name type="scientific">Penicillium alfredii</name>
    <dbReference type="NCBI Taxonomy" id="1506179"/>
    <lineage>
        <taxon>Eukaryota</taxon>
        <taxon>Fungi</taxon>
        <taxon>Dikarya</taxon>
        <taxon>Ascomycota</taxon>
        <taxon>Pezizomycotina</taxon>
        <taxon>Eurotiomycetes</taxon>
        <taxon>Eurotiomycetidae</taxon>
        <taxon>Eurotiales</taxon>
        <taxon>Aspergillaceae</taxon>
        <taxon>Penicillium</taxon>
    </lineage>
</organism>
<comment type="caution">
    <text evidence="2">The sequence shown here is derived from an EMBL/GenBank/DDBJ whole genome shotgun (WGS) entry which is preliminary data.</text>
</comment>
<evidence type="ECO:0000313" key="3">
    <source>
        <dbReference type="Proteomes" id="UP001141434"/>
    </source>
</evidence>
<proteinExistence type="predicted"/>
<dbReference type="RefSeq" id="XP_056511859.1">
    <property type="nucleotide sequence ID" value="XM_056656246.1"/>
</dbReference>
<reference evidence="2" key="1">
    <citation type="submission" date="2022-11" db="EMBL/GenBank/DDBJ databases">
        <authorList>
            <person name="Petersen C."/>
        </authorList>
    </citation>
    <scope>NUCLEOTIDE SEQUENCE</scope>
    <source>
        <strain evidence="2">IBT 34128</strain>
    </source>
</reference>
<dbReference type="AlphaFoldDB" id="A0A9W9F9X5"/>
<dbReference type="OrthoDB" id="5412996at2759"/>
<sequence length="98" mass="11007">MKAAALNFIDRTDNYGPFKLFCDDLCPGNVLVNDSLQVTGVVDWEFCYAAPAQFAGSIPWWLLLDRPHTIIDKKGAGDFLAEFLPKAEVFLQALQQRE</sequence>
<gene>
    <name evidence="2" type="ORF">NUU61_005664</name>
</gene>
<dbReference type="PANTHER" id="PTHR21310">
    <property type="entry name" value="AMINOGLYCOSIDE PHOSPHOTRANSFERASE-RELATED-RELATED"/>
    <property type="match status" value="1"/>
</dbReference>
<dbReference type="SUPFAM" id="SSF56112">
    <property type="entry name" value="Protein kinase-like (PK-like)"/>
    <property type="match status" value="1"/>
</dbReference>
<protein>
    <submittedName>
        <fullName evidence="2">Phosphotransferase enzyme family protein</fullName>
    </submittedName>
</protein>
<dbReference type="InterPro" id="IPR011009">
    <property type="entry name" value="Kinase-like_dom_sf"/>
</dbReference>
<dbReference type="PANTHER" id="PTHR21310:SF37">
    <property type="entry name" value="AMINOGLYCOSIDE PHOSPHOTRANSFERASE DOMAIN-CONTAINING PROTEIN"/>
    <property type="match status" value="1"/>
</dbReference>
<feature type="domain" description="Aminoglycoside phosphotransferase" evidence="1">
    <location>
        <begin position="23"/>
        <end position="52"/>
    </location>
</feature>
<dbReference type="GeneID" id="81395414"/>
<evidence type="ECO:0000259" key="1">
    <source>
        <dbReference type="Pfam" id="PF01636"/>
    </source>
</evidence>
<dbReference type="EMBL" id="JAPMSZ010000007">
    <property type="protein sequence ID" value="KAJ5096308.1"/>
    <property type="molecule type" value="Genomic_DNA"/>
</dbReference>
<dbReference type="Proteomes" id="UP001141434">
    <property type="component" value="Unassembled WGS sequence"/>
</dbReference>